<comment type="caution">
    <text evidence="6">The sequence shown here is derived from an EMBL/GenBank/DDBJ whole genome shotgun (WGS) entry which is preliminary data.</text>
</comment>
<proteinExistence type="predicted"/>
<dbReference type="SUPFAM" id="SSF53850">
    <property type="entry name" value="Periplasmic binding protein-like II"/>
    <property type="match status" value="1"/>
</dbReference>
<dbReference type="AlphaFoldDB" id="A0A645HZA4"/>
<evidence type="ECO:0008006" key="7">
    <source>
        <dbReference type="Google" id="ProtNLM"/>
    </source>
</evidence>
<sequence>MPTEAAQLPRTLDSANLAVINGNFAISAGLDFSAALFNETLAEGYVNVIAVRTEDLSDQFVADIKDAATNETFKSIIEDPKGIFYTFQKPVGW</sequence>
<keyword evidence="5" id="KW-0449">Lipoprotein</keyword>
<dbReference type="GO" id="GO:0016020">
    <property type="term" value="C:membrane"/>
    <property type="evidence" value="ECO:0007669"/>
    <property type="project" value="UniProtKB-SubCell"/>
</dbReference>
<keyword evidence="3" id="KW-0472">Membrane</keyword>
<evidence type="ECO:0000256" key="2">
    <source>
        <dbReference type="ARBA" id="ARBA00022729"/>
    </source>
</evidence>
<name>A0A645HZA4_9ZZZZ</name>
<dbReference type="PANTHER" id="PTHR30429">
    <property type="entry name" value="D-METHIONINE-BINDING LIPOPROTEIN METQ"/>
    <property type="match status" value="1"/>
</dbReference>
<organism evidence="6">
    <name type="scientific">bioreactor metagenome</name>
    <dbReference type="NCBI Taxonomy" id="1076179"/>
    <lineage>
        <taxon>unclassified sequences</taxon>
        <taxon>metagenomes</taxon>
        <taxon>ecological metagenomes</taxon>
    </lineage>
</organism>
<evidence type="ECO:0000256" key="5">
    <source>
        <dbReference type="ARBA" id="ARBA00023288"/>
    </source>
</evidence>
<evidence type="ECO:0000256" key="4">
    <source>
        <dbReference type="ARBA" id="ARBA00023139"/>
    </source>
</evidence>
<protein>
    <recommendedName>
        <fullName evidence="7">D-methionine-binding lipoprotein MetQ</fullName>
    </recommendedName>
</protein>
<dbReference type="InterPro" id="IPR004872">
    <property type="entry name" value="Lipoprotein_NlpA"/>
</dbReference>
<dbReference type="Pfam" id="PF03180">
    <property type="entry name" value="Lipoprotein_9"/>
    <property type="match status" value="1"/>
</dbReference>
<evidence type="ECO:0000313" key="6">
    <source>
        <dbReference type="EMBL" id="MPN43529.1"/>
    </source>
</evidence>
<evidence type="ECO:0000256" key="3">
    <source>
        <dbReference type="ARBA" id="ARBA00023136"/>
    </source>
</evidence>
<keyword evidence="4" id="KW-0564">Palmitate</keyword>
<accession>A0A645HZA4</accession>
<dbReference type="PANTHER" id="PTHR30429:SF0">
    <property type="entry name" value="METHIONINE-BINDING LIPOPROTEIN METQ"/>
    <property type="match status" value="1"/>
</dbReference>
<dbReference type="Gene3D" id="3.40.190.10">
    <property type="entry name" value="Periplasmic binding protein-like II"/>
    <property type="match status" value="1"/>
</dbReference>
<gene>
    <name evidence="6" type="ORF">SDC9_191089</name>
</gene>
<dbReference type="EMBL" id="VSSQ01101973">
    <property type="protein sequence ID" value="MPN43529.1"/>
    <property type="molecule type" value="Genomic_DNA"/>
</dbReference>
<reference evidence="6" key="1">
    <citation type="submission" date="2019-08" db="EMBL/GenBank/DDBJ databases">
        <authorList>
            <person name="Kucharzyk K."/>
            <person name="Murdoch R.W."/>
            <person name="Higgins S."/>
            <person name="Loffler F."/>
        </authorList>
    </citation>
    <scope>NUCLEOTIDE SEQUENCE</scope>
</reference>
<evidence type="ECO:0000256" key="1">
    <source>
        <dbReference type="ARBA" id="ARBA00004635"/>
    </source>
</evidence>
<comment type="subcellular location">
    <subcellularLocation>
        <location evidence="1">Membrane</location>
        <topology evidence="1">Lipid-anchor</topology>
    </subcellularLocation>
</comment>
<keyword evidence="2" id="KW-0732">Signal</keyword>